<dbReference type="Proteomes" id="UP000021315">
    <property type="component" value="Unassembled WGS sequence"/>
</dbReference>
<reference evidence="2" key="1">
    <citation type="submission" date="2014-02" db="EMBL/GenBank/DDBJ databases">
        <title>Expanding our view of genomic diversity in Candidatus Accumulibacter clades.</title>
        <authorList>
            <person name="Skennerton C.T."/>
            <person name="Barr J.J."/>
            <person name="Slater F.R."/>
            <person name="Bond P.L."/>
            <person name="Tyson G.W."/>
        </authorList>
    </citation>
    <scope>NUCLEOTIDE SEQUENCE [LARGE SCALE GENOMIC DNA]</scope>
</reference>
<evidence type="ECO:0000313" key="3">
    <source>
        <dbReference type="Proteomes" id="UP000021315"/>
    </source>
</evidence>
<gene>
    <name evidence="2" type="ORF">AW06_004072</name>
</gene>
<evidence type="ECO:0000313" key="2">
    <source>
        <dbReference type="EMBL" id="KFB74932.1"/>
    </source>
</evidence>
<protein>
    <submittedName>
        <fullName evidence="2">Transposase</fullName>
    </submittedName>
</protein>
<dbReference type="STRING" id="1453999.AW06_004072"/>
<comment type="caution">
    <text evidence="2">The sequence shown here is derived from an EMBL/GenBank/DDBJ whole genome shotgun (WGS) entry which is preliminary data.</text>
</comment>
<sequence>MLHLQNLLDDAKCYDEVRERRWPEGVCCPHCASPEVTRQGHDTTQPSRRKYRCTACRRYFDDLTGTIFAGHHQPLGVWIWCLYLMGLNLSNEQIGQEWGLNKDDAHRMTSPLRTGIVAVQAEPTLSGEVECDEVYVVAGHKGHPEAVKKRP</sequence>
<dbReference type="AlphaFoldDB" id="A0A080M102"/>
<keyword evidence="3" id="KW-1185">Reference proteome</keyword>
<evidence type="ECO:0000259" key="1">
    <source>
        <dbReference type="Pfam" id="PF12760"/>
    </source>
</evidence>
<proteinExistence type="predicted"/>
<dbReference type="Pfam" id="PF12760">
    <property type="entry name" value="Zn_ribbon_IS1595"/>
    <property type="match status" value="1"/>
</dbReference>
<accession>A0A080M102</accession>
<name>A0A080M102_9PROT</name>
<organism evidence="2 3">
    <name type="scientific">Candidatus Accumulibacter cognatus</name>
    <dbReference type="NCBI Taxonomy" id="2954383"/>
    <lineage>
        <taxon>Bacteria</taxon>
        <taxon>Pseudomonadati</taxon>
        <taxon>Pseudomonadota</taxon>
        <taxon>Betaproteobacteria</taxon>
        <taxon>Candidatus Accumulibacter</taxon>
    </lineage>
</organism>
<dbReference type="InterPro" id="IPR024442">
    <property type="entry name" value="Transposase_Zn_ribbon"/>
</dbReference>
<dbReference type="EMBL" id="JDST02000114">
    <property type="protein sequence ID" value="KFB74932.1"/>
    <property type="molecule type" value="Genomic_DNA"/>
</dbReference>
<feature type="domain" description="Transposase zinc-ribbon" evidence="1">
    <location>
        <begin position="9"/>
        <end position="58"/>
    </location>
</feature>